<dbReference type="OrthoDB" id="437457at2759"/>
<feature type="region of interest" description="Disordered" evidence="1">
    <location>
        <begin position="201"/>
        <end position="224"/>
    </location>
</feature>
<proteinExistence type="predicted"/>
<dbReference type="Proteomes" id="UP000293360">
    <property type="component" value="Unassembled WGS sequence"/>
</dbReference>
<dbReference type="STRING" id="155417.A0A4Q4SUY4"/>
<protein>
    <recommendedName>
        <fullName evidence="4">Ectomycorrhiza-upregulated zf-mynd domain-containing protein</fullName>
    </recommendedName>
</protein>
<feature type="region of interest" description="Disordered" evidence="1">
    <location>
        <begin position="1"/>
        <end position="42"/>
    </location>
</feature>
<sequence length="224" mass="25168">MAPIDYSKWDNIDTDSEPEGSEPQQPVVRGNLSPDPAIQQPAPLPMTGGNIASESIQAVIVRCDVEKPKFLPWSAMTISEHHPVFSKPVADVPRLIEVPLVIHRVGTESTNRPDLDNQIATYLNINPESGFAPPVWQSHVGTVVVARKDKKPLLPHHLEGVWMYCDHILDLFGEGEGAPRSLYNRPAFEKWWAGYCKEQKEFRPGKGGEKDPDDWRVVRSPYEM</sequence>
<evidence type="ECO:0000313" key="3">
    <source>
        <dbReference type="Proteomes" id="UP000293360"/>
    </source>
</evidence>
<dbReference type="EMBL" id="QJNU01000905">
    <property type="protein sequence ID" value="RYO83310.1"/>
    <property type="molecule type" value="Genomic_DNA"/>
</dbReference>
<evidence type="ECO:0000313" key="2">
    <source>
        <dbReference type="EMBL" id="RYO83310.1"/>
    </source>
</evidence>
<name>A0A4Q4SUY4_9PEZI</name>
<feature type="compositionally biased region" description="Basic and acidic residues" evidence="1">
    <location>
        <begin position="201"/>
        <end position="217"/>
    </location>
</feature>
<reference evidence="2 3" key="1">
    <citation type="submission" date="2018-06" db="EMBL/GenBank/DDBJ databases">
        <title>Complete Genomes of Monosporascus.</title>
        <authorList>
            <person name="Robinson A.J."/>
            <person name="Natvig D.O."/>
        </authorList>
    </citation>
    <scope>NUCLEOTIDE SEQUENCE [LARGE SCALE GENOMIC DNA]</scope>
    <source>
        <strain evidence="2 3">CBS 110550</strain>
    </source>
</reference>
<evidence type="ECO:0008006" key="4">
    <source>
        <dbReference type="Google" id="ProtNLM"/>
    </source>
</evidence>
<dbReference type="AlphaFoldDB" id="A0A4Q4SUY4"/>
<accession>A0A4Q4SUY4</accession>
<comment type="caution">
    <text evidence="2">The sequence shown here is derived from an EMBL/GenBank/DDBJ whole genome shotgun (WGS) entry which is preliminary data.</text>
</comment>
<organism evidence="2 3">
    <name type="scientific">Monosporascus ibericus</name>
    <dbReference type="NCBI Taxonomy" id="155417"/>
    <lineage>
        <taxon>Eukaryota</taxon>
        <taxon>Fungi</taxon>
        <taxon>Dikarya</taxon>
        <taxon>Ascomycota</taxon>
        <taxon>Pezizomycotina</taxon>
        <taxon>Sordariomycetes</taxon>
        <taxon>Xylariomycetidae</taxon>
        <taxon>Xylariales</taxon>
        <taxon>Xylariales incertae sedis</taxon>
        <taxon>Monosporascus</taxon>
    </lineage>
</organism>
<evidence type="ECO:0000256" key="1">
    <source>
        <dbReference type="SAM" id="MobiDB-lite"/>
    </source>
</evidence>
<keyword evidence="3" id="KW-1185">Reference proteome</keyword>
<gene>
    <name evidence="2" type="ORF">DL764_009471</name>
</gene>